<evidence type="ECO:0000313" key="2">
    <source>
        <dbReference type="EMBL" id="MDM4014559.1"/>
    </source>
</evidence>
<proteinExistence type="predicted"/>
<dbReference type="PANTHER" id="PTHR12526:SF636">
    <property type="entry name" value="BLL3647 PROTEIN"/>
    <property type="match status" value="1"/>
</dbReference>
<dbReference type="CDD" id="cd03801">
    <property type="entry name" value="GT4_PimA-like"/>
    <property type="match status" value="1"/>
</dbReference>
<evidence type="ECO:0000259" key="1">
    <source>
        <dbReference type="Pfam" id="PF13579"/>
    </source>
</evidence>
<name>A0ABT7PDH9_9BACT</name>
<dbReference type="EMBL" id="JASZZN010000002">
    <property type="protein sequence ID" value="MDM4014559.1"/>
    <property type="molecule type" value="Genomic_DNA"/>
</dbReference>
<protein>
    <submittedName>
        <fullName evidence="2">Glycosyltransferase family 4 protein</fullName>
        <ecNumber evidence="2">2.4.-.-</ecNumber>
    </submittedName>
</protein>
<dbReference type="Proteomes" id="UP001239462">
    <property type="component" value="Unassembled WGS sequence"/>
</dbReference>
<dbReference type="PANTHER" id="PTHR12526">
    <property type="entry name" value="GLYCOSYLTRANSFERASE"/>
    <property type="match status" value="1"/>
</dbReference>
<evidence type="ECO:0000313" key="3">
    <source>
        <dbReference type="Proteomes" id="UP001239462"/>
    </source>
</evidence>
<organism evidence="2 3">
    <name type="scientific">Roseiconus lacunae</name>
    <dbReference type="NCBI Taxonomy" id="2605694"/>
    <lineage>
        <taxon>Bacteria</taxon>
        <taxon>Pseudomonadati</taxon>
        <taxon>Planctomycetota</taxon>
        <taxon>Planctomycetia</taxon>
        <taxon>Pirellulales</taxon>
        <taxon>Pirellulaceae</taxon>
        <taxon>Roseiconus</taxon>
    </lineage>
</organism>
<keyword evidence="2" id="KW-0328">Glycosyltransferase</keyword>
<sequence length="405" mass="45890">MNVLIVLPVDYPTGGAAANRIEKFARGLASCGAKPYVLAAKLVSNTATPTDSSERWETDRHGIKFLNIAWSRPLRILPFYLARAIRLRRSFRQYARETIARERIDAVILYGHSGIISGPIASHCRQLNIPCIMDITEYHPVTFKRVLMLQSLDQWLCLHRLLPRLDGVIAISSWLEAFATSKRTPTLKVPVLGDADDDRFPTSDSRPNVRPHRFRMLYLGQLAERDLPETMLAGLKQAIENRIDAELVIVGSVHYRSNGRNVRALIDKDPILKERVILTGWVSDEELRQYLQSSDCFVLLREDEIQTRACLPTRLPDYLLAGKPVILSDVGDLSVYFRHRENAWTIPPGDQPERVANALAELSESADDSRRIGQSGKDTCRLQFCHKKHGRAIMQFLEQLSTSKN</sequence>
<dbReference type="Pfam" id="PF13692">
    <property type="entry name" value="Glyco_trans_1_4"/>
    <property type="match status" value="1"/>
</dbReference>
<dbReference type="RefSeq" id="WP_289162264.1">
    <property type="nucleotide sequence ID" value="NZ_JASZZN010000002.1"/>
</dbReference>
<dbReference type="SUPFAM" id="SSF53756">
    <property type="entry name" value="UDP-Glycosyltransferase/glycogen phosphorylase"/>
    <property type="match status" value="1"/>
</dbReference>
<feature type="domain" description="Glycosyltransferase subfamily 4-like N-terminal" evidence="1">
    <location>
        <begin position="15"/>
        <end position="188"/>
    </location>
</feature>
<keyword evidence="3" id="KW-1185">Reference proteome</keyword>
<reference evidence="2 3" key="1">
    <citation type="submission" date="2023-06" db="EMBL/GenBank/DDBJ databases">
        <title>Roseiconus lacunae JC819 isolated from Gulf of Mannar region, Tamil Nadu.</title>
        <authorList>
            <person name="Pk S."/>
            <person name="Ch S."/>
            <person name="Ch V.R."/>
        </authorList>
    </citation>
    <scope>NUCLEOTIDE SEQUENCE [LARGE SCALE GENOMIC DNA]</scope>
    <source>
        <strain evidence="2 3">JC819</strain>
    </source>
</reference>
<dbReference type="Gene3D" id="3.40.50.2000">
    <property type="entry name" value="Glycogen Phosphorylase B"/>
    <property type="match status" value="2"/>
</dbReference>
<dbReference type="EC" id="2.4.-.-" evidence="2"/>
<gene>
    <name evidence="2" type="ORF">QTN89_03885</name>
</gene>
<comment type="caution">
    <text evidence="2">The sequence shown here is derived from an EMBL/GenBank/DDBJ whole genome shotgun (WGS) entry which is preliminary data.</text>
</comment>
<dbReference type="GO" id="GO:0016757">
    <property type="term" value="F:glycosyltransferase activity"/>
    <property type="evidence" value="ECO:0007669"/>
    <property type="project" value="UniProtKB-KW"/>
</dbReference>
<keyword evidence="2" id="KW-0808">Transferase</keyword>
<accession>A0ABT7PDH9</accession>
<dbReference type="InterPro" id="IPR028098">
    <property type="entry name" value="Glyco_trans_4-like_N"/>
</dbReference>
<dbReference type="Pfam" id="PF13579">
    <property type="entry name" value="Glyco_trans_4_4"/>
    <property type="match status" value="1"/>
</dbReference>